<proteinExistence type="predicted"/>
<dbReference type="Proteomes" id="UP000192727">
    <property type="component" value="Chromosome"/>
</dbReference>
<accession>A0A1V0UUT4</accession>
<sequence>MLYGILKFAGIVALVVLLYIETTHLVDALSNLPPIKFTPEEEASVSAGMSSFITTILLYR</sequence>
<evidence type="ECO:0000313" key="2">
    <source>
        <dbReference type="Proteomes" id="UP000192727"/>
    </source>
</evidence>
<evidence type="ECO:0000313" key="1">
    <source>
        <dbReference type="EMBL" id="ARF68944.1"/>
    </source>
</evidence>
<organism evidence="1 2">
    <name type="scientific">Paenibacillus larvae subsp. pulvifaciens</name>
    <dbReference type="NCBI Taxonomy" id="1477"/>
    <lineage>
        <taxon>Bacteria</taxon>
        <taxon>Bacillati</taxon>
        <taxon>Bacillota</taxon>
        <taxon>Bacilli</taxon>
        <taxon>Bacillales</taxon>
        <taxon>Paenibacillaceae</taxon>
        <taxon>Paenibacillus</taxon>
    </lineage>
</organism>
<reference evidence="1 2" key="1">
    <citation type="submission" date="2017-03" db="EMBL/GenBank/DDBJ databases">
        <title>Paenibacillus larvae genome sequencing.</title>
        <authorList>
            <person name="Dingman D.W."/>
        </authorList>
    </citation>
    <scope>NUCLEOTIDE SEQUENCE [LARGE SCALE GENOMIC DNA]</scope>
    <source>
        <strain evidence="1 2">SAG 10367</strain>
    </source>
</reference>
<dbReference type="AlphaFoldDB" id="A0A1V0UUT4"/>
<dbReference type="EMBL" id="CP020557">
    <property type="protein sequence ID" value="ARF68944.1"/>
    <property type="molecule type" value="Genomic_DNA"/>
</dbReference>
<name>A0A1V0UUT4_9BACL</name>
<protein>
    <submittedName>
        <fullName evidence="1">Uncharacterized protein</fullName>
    </submittedName>
</protein>
<gene>
    <name evidence="1" type="ORF">B7C51_15750</name>
</gene>